<reference evidence="1 2" key="1">
    <citation type="submission" date="2020-08" db="EMBL/GenBank/DDBJ databases">
        <title>Genomic Encyclopedia of Type Strains, Phase IV (KMG-V): Genome sequencing to study the core and pangenomes of soil and plant-associated prokaryotes.</title>
        <authorList>
            <person name="Whitman W."/>
        </authorList>
    </citation>
    <scope>NUCLEOTIDE SEQUENCE [LARGE SCALE GENOMIC DNA]</scope>
    <source>
        <strain evidence="1 2">SEMIA 4064</strain>
    </source>
</reference>
<dbReference type="AlphaFoldDB" id="A0A7W9D0M3"/>
<dbReference type="Proteomes" id="UP000549882">
    <property type="component" value="Unassembled WGS sequence"/>
</dbReference>
<comment type="caution">
    <text evidence="1">The sequence shown here is derived from an EMBL/GenBank/DDBJ whole genome shotgun (WGS) entry which is preliminary data.</text>
</comment>
<evidence type="ECO:0000313" key="1">
    <source>
        <dbReference type="EMBL" id="MBB5572931.1"/>
    </source>
</evidence>
<accession>A0A7W9D0M3</accession>
<evidence type="ECO:0000313" key="2">
    <source>
        <dbReference type="Proteomes" id="UP000549882"/>
    </source>
</evidence>
<sequence>MIAMQYSFTLPADYDMAILDRRIRDKGPMLDNFPGLKFKAYLSARKGDARTGSRENLYSPFYVWDKDEGLSNFICGPGFAGVTESFGRPQVKTWIVWRADISPDIQNARFAIREIFQTGPYAPLAEIRQRESDDATGEVARGEALASVAAFEPTSWTRVRFRLLADLPKDVLRPGVQIYDVGHLSLSDVG</sequence>
<dbReference type="RefSeq" id="WP_107109163.1">
    <property type="nucleotide sequence ID" value="NZ_JACHBI010000002.1"/>
</dbReference>
<dbReference type="Pfam" id="PF16157">
    <property type="entry name" value="DUF4865"/>
    <property type="match status" value="1"/>
</dbReference>
<gene>
    <name evidence="1" type="ORF">GGD50_001535</name>
</gene>
<dbReference type="InterPro" id="IPR032349">
    <property type="entry name" value="DUF4865"/>
</dbReference>
<keyword evidence="2" id="KW-1185">Reference proteome</keyword>
<dbReference type="EMBL" id="JACHBI010000002">
    <property type="protein sequence ID" value="MBB5572931.1"/>
    <property type="molecule type" value="Genomic_DNA"/>
</dbReference>
<name>A0A7W9D0M3_9HYPH</name>
<evidence type="ECO:0008006" key="3">
    <source>
        <dbReference type="Google" id="ProtNLM"/>
    </source>
</evidence>
<protein>
    <recommendedName>
        <fullName evidence="3">DUF4865 domain-containing protein</fullName>
    </recommendedName>
</protein>
<organism evidence="1 2">
    <name type="scientific">Rhizobium paranaense</name>
    <dbReference type="NCBI Taxonomy" id="1650438"/>
    <lineage>
        <taxon>Bacteria</taxon>
        <taxon>Pseudomonadati</taxon>
        <taxon>Pseudomonadota</taxon>
        <taxon>Alphaproteobacteria</taxon>
        <taxon>Hyphomicrobiales</taxon>
        <taxon>Rhizobiaceae</taxon>
        <taxon>Rhizobium/Agrobacterium group</taxon>
        <taxon>Rhizobium</taxon>
    </lineage>
</organism>
<proteinExistence type="predicted"/>